<evidence type="ECO:0000313" key="1">
    <source>
        <dbReference type="EMBL" id="KKN08820.1"/>
    </source>
</evidence>
<comment type="caution">
    <text evidence="1">The sequence shown here is derived from an EMBL/GenBank/DDBJ whole genome shotgun (WGS) entry which is preliminary data.</text>
</comment>
<sequence>MSDRSTTHCRCGKPWTVSKTVETDYGRPVSGYWCGLCDTIEQEDGSRSKPN</sequence>
<accession>A0A0F9MNB9</accession>
<organism evidence="1">
    <name type="scientific">marine sediment metagenome</name>
    <dbReference type="NCBI Taxonomy" id="412755"/>
    <lineage>
        <taxon>unclassified sequences</taxon>
        <taxon>metagenomes</taxon>
        <taxon>ecological metagenomes</taxon>
    </lineage>
</organism>
<name>A0A0F9MNB9_9ZZZZ</name>
<dbReference type="AlphaFoldDB" id="A0A0F9MNB9"/>
<dbReference type="EMBL" id="LAZR01004414">
    <property type="protein sequence ID" value="KKN08820.1"/>
    <property type="molecule type" value="Genomic_DNA"/>
</dbReference>
<proteinExistence type="predicted"/>
<reference evidence="1" key="1">
    <citation type="journal article" date="2015" name="Nature">
        <title>Complex archaea that bridge the gap between prokaryotes and eukaryotes.</title>
        <authorList>
            <person name="Spang A."/>
            <person name="Saw J.H."/>
            <person name="Jorgensen S.L."/>
            <person name="Zaremba-Niedzwiedzka K."/>
            <person name="Martijn J."/>
            <person name="Lind A.E."/>
            <person name="van Eijk R."/>
            <person name="Schleper C."/>
            <person name="Guy L."/>
            <person name="Ettema T.J."/>
        </authorList>
    </citation>
    <scope>NUCLEOTIDE SEQUENCE</scope>
</reference>
<gene>
    <name evidence="1" type="ORF">LCGC14_1052890</name>
</gene>
<protein>
    <submittedName>
        <fullName evidence="1">Uncharacterized protein</fullName>
    </submittedName>
</protein>